<organism evidence="1 2">
    <name type="scientific">Desulfosporosinus fructosivorans</name>
    <dbReference type="NCBI Taxonomy" id="2018669"/>
    <lineage>
        <taxon>Bacteria</taxon>
        <taxon>Bacillati</taxon>
        <taxon>Bacillota</taxon>
        <taxon>Clostridia</taxon>
        <taxon>Eubacteriales</taxon>
        <taxon>Desulfitobacteriaceae</taxon>
        <taxon>Desulfosporosinus</taxon>
    </lineage>
</organism>
<evidence type="ECO:0000313" key="1">
    <source>
        <dbReference type="EMBL" id="TGE39828.1"/>
    </source>
</evidence>
<dbReference type="EMBL" id="SPQQ01000001">
    <property type="protein sequence ID" value="TGE39828.1"/>
    <property type="molecule type" value="Genomic_DNA"/>
</dbReference>
<dbReference type="AlphaFoldDB" id="A0A4Z0RAG4"/>
<accession>A0A4Z0RAG4</accession>
<evidence type="ECO:0000313" key="2">
    <source>
        <dbReference type="Proteomes" id="UP000298460"/>
    </source>
</evidence>
<gene>
    <name evidence="1" type="ORF">E4K67_02225</name>
</gene>
<comment type="caution">
    <text evidence="1">The sequence shown here is derived from an EMBL/GenBank/DDBJ whole genome shotgun (WGS) entry which is preliminary data.</text>
</comment>
<dbReference type="RefSeq" id="WP_135544766.1">
    <property type="nucleotide sequence ID" value="NZ_SPQQ01000001.1"/>
</dbReference>
<name>A0A4Z0RAG4_9FIRM</name>
<protein>
    <submittedName>
        <fullName evidence="1">Uncharacterized protein</fullName>
    </submittedName>
</protein>
<keyword evidence="2" id="KW-1185">Reference proteome</keyword>
<reference evidence="1 2" key="1">
    <citation type="submission" date="2019-03" db="EMBL/GenBank/DDBJ databases">
        <title>Draft Genome Sequence of Desulfosporosinus fructosivorans Strain 63.6F, Isolated from Marine Sediment in the Baltic Sea.</title>
        <authorList>
            <person name="Hausmann B."/>
            <person name="Vandieken V."/>
            <person name="Pjevac P."/>
            <person name="Schreck K."/>
            <person name="Herbold C.W."/>
            <person name="Loy A."/>
        </authorList>
    </citation>
    <scope>NUCLEOTIDE SEQUENCE [LARGE SCALE GENOMIC DNA]</scope>
    <source>
        <strain evidence="1 2">63.6F</strain>
    </source>
</reference>
<sequence>MMQAGRIPGQCILVAGPAGNILVSRPALGKRIKAEFGYDEHEGVGACDHGPFGLGSTEIRNDGVARGVVCVY</sequence>
<proteinExistence type="predicted"/>
<dbReference type="Proteomes" id="UP000298460">
    <property type="component" value="Unassembled WGS sequence"/>
</dbReference>